<protein>
    <submittedName>
        <fullName evidence="4">Ovule protein</fullName>
    </submittedName>
</protein>
<evidence type="ECO:0000313" key="3">
    <source>
        <dbReference type="Proteomes" id="UP000271098"/>
    </source>
</evidence>
<organism evidence="4">
    <name type="scientific">Gongylonema pulchrum</name>
    <dbReference type="NCBI Taxonomy" id="637853"/>
    <lineage>
        <taxon>Eukaryota</taxon>
        <taxon>Metazoa</taxon>
        <taxon>Ecdysozoa</taxon>
        <taxon>Nematoda</taxon>
        <taxon>Chromadorea</taxon>
        <taxon>Rhabditida</taxon>
        <taxon>Spirurina</taxon>
        <taxon>Spiruromorpha</taxon>
        <taxon>Spiruroidea</taxon>
        <taxon>Gongylonematidae</taxon>
        <taxon>Gongylonema</taxon>
    </lineage>
</organism>
<name>A0A183CZA2_9BILA</name>
<feature type="compositionally biased region" description="Basic and acidic residues" evidence="1">
    <location>
        <begin position="56"/>
        <end position="71"/>
    </location>
</feature>
<keyword evidence="3" id="KW-1185">Reference proteome</keyword>
<gene>
    <name evidence="2" type="ORF">GPUH_LOCUS1793</name>
</gene>
<feature type="compositionally biased region" description="Basic and acidic residues" evidence="1">
    <location>
        <begin position="39"/>
        <end position="49"/>
    </location>
</feature>
<accession>A0A183CZA2</accession>
<reference evidence="4" key="1">
    <citation type="submission" date="2016-06" db="UniProtKB">
        <authorList>
            <consortium name="WormBaseParasite"/>
        </authorList>
    </citation>
    <scope>IDENTIFICATION</scope>
</reference>
<evidence type="ECO:0000313" key="4">
    <source>
        <dbReference type="WBParaSite" id="GPUH_0000179701-mRNA-1"/>
    </source>
</evidence>
<dbReference type="EMBL" id="UYRT01002347">
    <property type="protein sequence ID" value="VDK30944.1"/>
    <property type="molecule type" value="Genomic_DNA"/>
</dbReference>
<sequence length="71" mass="8363">MLQAVAQLMVYHFRYTPCPKLQPGHENFYVKRVERKGKRTDSENKKLAEFNEEPDGCAHRDDPSKSERKLN</sequence>
<proteinExistence type="predicted"/>
<dbReference type="AlphaFoldDB" id="A0A183CZA2"/>
<dbReference type="WBParaSite" id="GPUH_0000179701-mRNA-1">
    <property type="protein sequence ID" value="GPUH_0000179701-mRNA-1"/>
    <property type="gene ID" value="GPUH_0000179701"/>
</dbReference>
<evidence type="ECO:0000313" key="2">
    <source>
        <dbReference type="EMBL" id="VDK30944.1"/>
    </source>
</evidence>
<reference evidence="2 3" key="2">
    <citation type="submission" date="2018-11" db="EMBL/GenBank/DDBJ databases">
        <authorList>
            <consortium name="Pathogen Informatics"/>
        </authorList>
    </citation>
    <scope>NUCLEOTIDE SEQUENCE [LARGE SCALE GENOMIC DNA]</scope>
</reference>
<feature type="region of interest" description="Disordered" evidence="1">
    <location>
        <begin position="36"/>
        <end position="71"/>
    </location>
</feature>
<dbReference type="Proteomes" id="UP000271098">
    <property type="component" value="Unassembled WGS sequence"/>
</dbReference>
<evidence type="ECO:0000256" key="1">
    <source>
        <dbReference type="SAM" id="MobiDB-lite"/>
    </source>
</evidence>